<evidence type="ECO:0000313" key="7">
    <source>
        <dbReference type="EMBL" id="SLN68759.1"/>
    </source>
</evidence>
<dbReference type="Proteomes" id="UP000193963">
    <property type="component" value="Unassembled WGS sequence"/>
</dbReference>
<accession>A0A1X7A2I4</accession>
<dbReference type="RefSeq" id="WP_085889640.1">
    <property type="nucleotide sequence ID" value="NZ_FWFN01000008.1"/>
</dbReference>
<feature type="transmembrane region" description="Helical" evidence="6">
    <location>
        <begin position="59"/>
        <end position="78"/>
    </location>
</feature>
<feature type="region of interest" description="Disordered" evidence="5">
    <location>
        <begin position="1"/>
        <end position="29"/>
    </location>
</feature>
<comment type="subcellular location">
    <subcellularLocation>
        <location evidence="1">Membrane</location>
        <topology evidence="1">Multi-pass membrane protein</topology>
    </subcellularLocation>
</comment>
<keyword evidence="3 6" id="KW-1133">Transmembrane helix</keyword>
<feature type="transmembrane region" description="Helical" evidence="6">
    <location>
        <begin position="214"/>
        <end position="233"/>
    </location>
</feature>
<dbReference type="InterPro" id="IPR023271">
    <property type="entry name" value="Aquaporin-like"/>
</dbReference>
<gene>
    <name evidence="7" type="primary">yfdC</name>
    <name evidence="7" type="ORF">PSM7751_03621</name>
</gene>
<dbReference type="GO" id="GO:0005886">
    <property type="term" value="C:plasma membrane"/>
    <property type="evidence" value="ECO:0007669"/>
    <property type="project" value="TreeGrafter"/>
</dbReference>
<dbReference type="InterPro" id="IPR000292">
    <property type="entry name" value="For/NO2_transpt"/>
</dbReference>
<feature type="compositionally biased region" description="Basic and acidic residues" evidence="5">
    <location>
        <begin position="1"/>
        <end position="24"/>
    </location>
</feature>
<sequence length="294" mass="31676">MTDLSEPKHPHHDATEQSSQKDHEPDLEDLEEKLPSTAAAVHEVIRREGDKEMARDGRALLWSAIAGGITMATSYMARGLLHAHLPDTEIAFLVESMGYTLGFIFVICAGQQLFTENTVTPVLPVMSDPTKRNVGRVLRLWAIVLAGNTAGGAIAGAVLAFMPLFDSDTTSAFVEIGRHLIGKPAPEMFSGGVISGWLIATLVWAMAAAPQARLWLIFLATWLVSVGDFPHVIAGTTEVLYLVFLGQAGLGAAVLEFWLPTLLGNVIGGTFIFALIAHAQVRADVDDKVSPRNR</sequence>
<evidence type="ECO:0000256" key="6">
    <source>
        <dbReference type="SAM" id="Phobius"/>
    </source>
</evidence>
<keyword evidence="4 6" id="KW-0472">Membrane</keyword>
<keyword evidence="2 6" id="KW-0812">Transmembrane</keyword>
<evidence type="ECO:0000256" key="4">
    <source>
        <dbReference type="ARBA" id="ARBA00023136"/>
    </source>
</evidence>
<dbReference type="PANTHER" id="PTHR30520:SF2">
    <property type="entry name" value="INNER MEMBRANE PROTEIN YFDC"/>
    <property type="match status" value="1"/>
</dbReference>
<dbReference type="AlphaFoldDB" id="A0A1X7A2I4"/>
<evidence type="ECO:0000313" key="8">
    <source>
        <dbReference type="Proteomes" id="UP000193963"/>
    </source>
</evidence>
<feature type="transmembrane region" description="Helical" evidence="6">
    <location>
        <begin position="262"/>
        <end position="281"/>
    </location>
</feature>
<organism evidence="7 8">
    <name type="scientific">Pseudooceanicola marinus</name>
    <dbReference type="NCBI Taxonomy" id="396013"/>
    <lineage>
        <taxon>Bacteria</taxon>
        <taxon>Pseudomonadati</taxon>
        <taxon>Pseudomonadota</taxon>
        <taxon>Alphaproteobacteria</taxon>
        <taxon>Rhodobacterales</taxon>
        <taxon>Paracoccaceae</taxon>
        <taxon>Pseudooceanicola</taxon>
    </lineage>
</organism>
<proteinExistence type="predicted"/>
<dbReference type="Gene3D" id="1.20.1080.10">
    <property type="entry name" value="Glycerol uptake facilitator protein"/>
    <property type="match status" value="1"/>
</dbReference>
<evidence type="ECO:0000256" key="2">
    <source>
        <dbReference type="ARBA" id="ARBA00022692"/>
    </source>
</evidence>
<dbReference type="EMBL" id="FWFN01000008">
    <property type="protein sequence ID" value="SLN68759.1"/>
    <property type="molecule type" value="Genomic_DNA"/>
</dbReference>
<reference evidence="7 8" key="1">
    <citation type="submission" date="2017-03" db="EMBL/GenBank/DDBJ databases">
        <authorList>
            <person name="Afonso C.L."/>
            <person name="Miller P.J."/>
            <person name="Scott M.A."/>
            <person name="Spackman E."/>
            <person name="Goraichik I."/>
            <person name="Dimitrov K.M."/>
            <person name="Suarez D.L."/>
            <person name="Swayne D.E."/>
        </authorList>
    </citation>
    <scope>NUCLEOTIDE SEQUENCE [LARGE SCALE GENOMIC DNA]</scope>
    <source>
        <strain evidence="7 8">CECT 7751</strain>
    </source>
</reference>
<evidence type="ECO:0000256" key="1">
    <source>
        <dbReference type="ARBA" id="ARBA00004141"/>
    </source>
</evidence>
<dbReference type="Pfam" id="PF01226">
    <property type="entry name" value="Form_Nir_trans"/>
    <property type="match status" value="1"/>
</dbReference>
<evidence type="ECO:0000256" key="5">
    <source>
        <dbReference type="SAM" id="MobiDB-lite"/>
    </source>
</evidence>
<dbReference type="GO" id="GO:0015499">
    <property type="term" value="F:formate transmembrane transporter activity"/>
    <property type="evidence" value="ECO:0007669"/>
    <property type="project" value="TreeGrafter"/>
</dbReference>
<feature type="transmembrane region" description="Helical" evidence="6">
    <location>
        <begin position="90"/>
        <end position="109"/>
    </location>
</feature>
<protein>
    <submittedName>
        <fullName evidence="7">Inner membrane protein YfdC</fullName>
    </submittedName>
</protein>
<dbReference type="PANTHER" id="PTHR30520">
    <property type="entry name" value="FORMATE TRANSPORTER-RELATED"/>
    <property type="match status" value="1"/>
</dbReference>
<name>A0A1X7A2I4_9RHOB</name>
<dbReference type="OrthoDB" id="261587at2"/>
<keyword evidence="8" id="KW-1185">Reference proteome</keyword>
<feature type="transmembrane region" description="Helical" evidence="6">
    <location>
        <begin position="188"/>
        <end position="207"/>
    </location>
</feature>
<evidence type="ECO:0000256" key="3">
    <source>
        <dbReference type="ARBA" id="ARBA00022989"/>
    </source>
</evidence>
<feature type="transmembrane region" description="Helical" evidence="6">
    <location>
        <begin position="140"/>
        <end position="165"/>
    </location>
</feature>